<proteinExistence type="predicted"/>
<organism evidence="1">
    <name type="scientific">marine sediment metagenome</name>
    <dbReference type="NCBI Taxonomy" id="412755"/>
    <lineage>
        <taxon>unclassified sequences</taxon>
        <taxon>metagenomes</taxon>
        <taxon>ecological metagenomes</taxon>
    </lineage>
</organism>
<protein>
    <submittedName>
        <fullName evidence="1">Uncharacterized protein</fullName>
    </submittedName>
</protein>
<sequence length="183" mass="19582">MGIVFEKKDSVFFVGGRGTKMGDANAGGCTLDAWLNGPANKDLSYVMGSNGQPKIHLWSGSQTSCTIQEHDISGRVRITNLGAMEAPLIGLIVNVEFSGIYDNGRYEVLDCDEDGWIEIDLIYQAPGDGEPTCDVNIGGAFDTAQNAWNNTDATQGYNVIIHSNKSQSKTAGNFTAPWELGAA</sequence>
<name>X1P8G0_9ZZZZ</name>
<dbReference type="EMBL" id="BARV01030210">
    <property type="protein sequence ID" value="GAI38741.1"/>
    <property type="molecule type" value="Genomic_DNA"/>
</dbReference>
<feature type="non-terminal residue" evidence="1">
    <location>
        <position position="183"/>
    </location>
</feature>
<evidence type="ECO:0000313" key="1">
    <source>
        <dbReference type="EMBL" id="GAI38741.1"/>
    </source>
</evidence>
<comment type="caution">
    <text evidence="1">The sequence shown here is derived from an EMBL/GenBank/DDBJ whole genome shotgun (WGS) entry which is preliminary data.</text>
</comment>
<gene>
    <name evidence="1" type="ORF">S06H3_48019</name>
</gene>
<reference evidence="1" key="1">
    <citation type="journal article" date="2014" name="Front. Microbiol.">
        <title>High frequency of phylogenetically diverse reductive dehalogenase-homologous genes in deep subseafloor sedimentary metagenomes.</title>
        <authorList>
            <person name="Kawai M."/>
            <person name="Futagami T."/>
            <person name="Toyoda A."/>
            <person name="Takaki Y."/>
            <person name="Nishi S."/>
            <person name="Hori S."/>
            <person name="Arai W."/>
            <person name="Tsubouchi T."/>
            <person name="Morono Y."/>
            <person name="Uchiyama I."/>
            <person name="Ito T."/>
            <person name="Fujiyama A."/>
            <person name="Inagaki F."/>
            <person name="Takami H."/>
        </authorList>
    </citation>
    <scope>NUCLEOTIDE SEQUENCE</scope>
    <source>
        <strain evidence="1">Expedition CK06-06</strain>
    </source>
</reference>
<accession>X1P8G0</accession>
<dbReference type="AlphaFoldDB" id="X1P8G0"/>